<sequence length="81" mass="9589">MLSEQQEVARYRVEDQLRRIEARALRYNGKPRIRTRTRFAGWLHKLADRLEPASRRLTEPAIRPLTESQPRHRGTGLSIVR</sequence>
<comment type="caution">
    <text evidence="2">The sequence shown here is derived from an EMBL/GenBank/DDBJ whole genome shotgun (WGS) entry which is preliminary data.</text>
</comment>
<reference evidence="2 3" key="1">
    <citation type="submission" date="2019-02" db="EMBL/GenBank/DDBJ databases">
        <title>Kribbella capetownensis sp. nov. and Kribbella speibonae sp. nov., isolated from soil.</title>
        <authorList>
            <person name="Curtis S.M."/>
            <person name="Norton I."/>
            <person name="Everest G.J."/>
            <person name="Meyers P.R."/>
        </authorList>
    </citation>
    <scope>NUCLEOTIDE SEQUENCE [LARGE SCALE GENOMIC DNA]</scope>
    <source>
        <strain evidence="2 3">DSM 27082</strain>
    </source>
</reference>
<organism evidence="2 3">
    <name type="scientific">Kribbella sindirgiensis</name>
    <dbReference type="NCBI Taxonomy" id="1124744"/>
    <lineage>
        <taxon>Bacteria</taxon>
        <taxon>Bacillati</taxon>
        <taxon>Actinomycetota</taxon>
        <taxon>Actinomycetes</taxon>
        <taxon>Propionibacteriales</taxon>
        <taxon>Kribbellaceae</taxon>
        <taxon>Kribbella</taxon>
    </lineage>
</organism>
<evidence type="ECO:0000256" key="1">
    <source>
        <dbReference type="SAM" id="MobiDB-lite"/>
    </source>
</evidence>
<gene>
    <name evidence="2" type="ORF">E0H50_01520</name>
</gene>
<evidence type="ECO:0000313" key="3">
    <source>
        <dbReference type="Proteomes" id="UP000292695"/>
    </source>
</evidence>
<dbReference type="RefSeq" id="WP_131283935.1">
    <property type="nucleotide sequence ID" value="NZ_SJKA01000001.1"/>
</dbReference>
<keyword evidence="3" id="KW-1185">Reference proteome</keyword>
<dbReference type="AlphaFoldDB" id="A0A4V2M6C1"/>
<feature type="region of interest" description="Disordered" evidence="1">
    <location>
        <begin position="58"/>
        <end position="81"/>
    </location>
</feature>
<dbReference type="EMBL" id="SJKA01000001">
    <property type="protein sequence ID" value="TCC43192.1"/>
    <property type="molecule type" value="Genomic_DNA"/>
</dbReference>
<proteinExistence type="predicted"/>
<evidence type="ECO:0000313" key="2">
    <source>
        <dbReference type="EMBL" id="TCC43192.1"/>
    </source>
</evidence>
<protein>
    <submittedName>
        <fullName evidence="2">Uncharacterized protein</fullName>
    </submittedName>
</protein>
<dbReference type="OrthoDB" id="3829408at2"/>
<accession>A0A4V2M6C1</accession>
<dbReference type="Proteomes" id="UP000292695">
    <property type="component" value="Unassembled WGS sequence"/>
</dbReference>
<name>A0A4V2M6C1_9ACTN</name>